<keyword evidence="2" id="KW-1185">Reference proteome</keyword>
<gene>
    <name evidence="1" type="ORF">RHMOL_Rhmol01G0158000</name>
</gene>
<comment type="caution">
    <text evidence="1">The sequence shown here is derived from an EMBL/GenBank/DDBJ whole genome shotgun (WGS) entry which is preliminary data.</text>
</comment>
<accession>A0ACC0Q2G5</accession>
<reference evidence="1" key="1">
    <citation type="submission" date="2022-02" db="EMBL/GenBank/DDBJ databases">
        <title>Plant Genome Project.</title>
        <authorList>
            <person name="Zhang R.-G."/>
        </authorList>
    </citation>
    <scope>NUCLEOTIDE SEQUENCE</scope>
    <source>
        <strain evidence="1">AT1</strain>
    </source>
</reference>
<sequence>MRKGDQIILFKLVIGRSIVNIISAYAPQVGLDDLAKEQLWEQIDDVVQEIPFREKLFIGGDFNGHVRGHKQGYERVHGGFGFGDLNEGGRRILDFAVAFDLIVGNTLYWKCEEHLITFKSGANRSEIDYFLARGADRLTCKNCKVIS</sequence>
<evidence type="ECO:0000313" key="1">
    <source>
        <dbReference type="EMBL" id="KAI8571920.1"/>
    </source>
</evidence>
<evidence type="ECO:0000313" key="2">
    <source>
        <dbReference type="Proteomes" id="UP001062846"/>
    </source>
</evidence>
<dbReference type="EMBL" id="CM046388">
    <property type="protein sequence ID" value="KAI8571920.1"/>
    <property type="molecule type" value="Genomic_DNA"/>
</dbReference>
<dbReference type="Proteomes" id="UP001062846">
    <property type="component" value="Chromosome 1"/>
</dbReference>
<proteinExistence type="predicted"/>
<protein>
    <submittedName>
        <fullName evidence="1">Uncharacterized protein</fullName>
    </submittedName>
</protein>
<organism evidence="1 2">
    <name type="scientific">Rhododendron molle</name>
    <name type="common">Chinese azalea</name>
    <name type="synonym">Azalea mollis</name>
    <dbReference type="NCBI Taxonomy" id="49168"/>
    <lineage>
        <taxon>Eukaryota</taxon>
        <taxon>Viridiplantae</taxon>
        <taxon>Streptophyta</taxon>
        <taxon>Embryophyta</taxon>
        <taxon>Tracheophyta</taxon>
        <taxon>Spermatophyta</taxon>
        <taxon>Magnoliopsida</taxon>
        <taxon>eudicotyledons</taxon>
        <taxon>Gunneridae</taxon>
        <taxon>Pentapetalae</taxon>
        <taxon>asterids</taxon>
        <taxon>Ericales</taxon>
        <taxon>Ericaceae</taxon>
        <taxon>Ericoideae</taxon>
        <taxon>Rhodoreae</taxon>
        <taxon>Rhododendron</taxon>
    </lineage>
</organism>
<name>A0ACC0Q2G5_RHOML</name>